<organism evidence="2 3">
    <name type="scientific">Ilex paraguariensis</name>
    <name type="common">yerba mate</name>
    <dbReference type="NCBI Taxonomy" id="185542"/>
    <lineage>
        <taxon>Eukaryota</taxon>
        <taxon>Viridiplantae</taxon>
        <taxon>Streptophyta</taxon>
        <taxon>Embryophyta</taxon>
        <taxon>Tracheophyta</taxon>
        <taxon>Spermatophyta</taxon>
        <taxon>Magnoliopsida</taxon>
        <taxon>eudicotyledons</taxon>
        <taxon>Gunneridae</taxon>
        <taxon>Pentapetalae</taxon>
        <taxon>asterids</taxon>
        <taxon>campanulids</taxon>
        <taxon>Aquifoliales</taxon>
        <taxon>Aquifoliaceae</taxon>
        <taxon>Ilex</taxon>
    </lineage>
</organism>
<dbReference type="Proteomes" id="UP001642360">
    <property type="component" value="Unassembled WGS sequence"/>
</dbReference>
<evidence type="ECO:0000256" key="1">
    <source>
        <dbReference type="SAM" id="MobiDB-lite"/>
    </source>
</evidence>
<evidence type="ECO:0000313" key="2">
    <source>
        <dbReference type="EMBL" id="CAK9144403.1"/>
    </source>
</evidence>
<gene>
    <name evidence="2" type="ORF">ILEXP_LOCUS12154</name>
</gene>
<dbReference type="EMBL" id="CAUOFW020001391">
    <property type="protein sequence ID" value="CAK9144403.1"/>
    <property type="molecule type" value="Genomic_DNA"/>
</dbReference>
<accession>A0ABC8RP29</accession>
<dbReference type="AlphaFoldDB" id="A0ABC8RP29"/>
<comment type="caution">
    <text evidence="2">The sequence shown here is derived from an EMBL/GenBank/DDBJ whole genome shotgun (WGS) entry which is preliminary data.</text>
</comment>
<protein>
    <submittedName>
        <fullName evidence="2">Uncharacterized protein</fullName>
    </submittedName>
</protein>
<sequence>MGTTHEKQLTSNPEPGTTQEGWKRKRFAMDEEEETTNVLHQLIDALEKNGKLLSSQLEAQNTNFQLDREQQKDHVNSLIVVLNKLADAMERIVDKL</sequence>
<evidence type="ECO:0000313" key="3">
    <source>
        <dbReference type="Proteomes" id="UP001642360"/>
    </source>
</evidence>
<feature type="region of interest" description="Disordered" evidence="1">
    <location>
        <begin position="1"/>
        <end position="25"/>
    </location>
</feature>
<dbReference type="PANTHER" id="PTHR47211:SF2">
    <property type="entry name" value="TRIHELIX TRANSCRIPTION FACTOR ASR3"/>
    <property type="match status" value="1"/>
</dbReference>
<feature type="compositionally biased region" description="Polar residues" evidence="1">
    <location>
        <begin position="9"/>
        <end position="20"/>
    </location>
</feature>
<proteinExistence type="predicted"/>
<keyword evidence="3" id="KW-1185">Reference proteome</keyword>
<dbReference type="PANTHER" id="PTHR47211">
    <property type="entry name" value="TRIHELIX TRANSCRIPTION FACTOR ASR3"/>
    <property type="match status" value="1"/>
</dbReference>
<reference evidence="2 3" key="1">
    <citation type="submission" date="2024-02" db="EMBL/GenBank/DDBJ databases">
        <authorList>
            <person name="Vignale AGUSTIN F."/>
            <person name="Sosa J E."/>
            <person name="Modenutti C."/>
        </authorList>
    </citation>
    <scope>NUCLEOTIDE SEQUENCE [LARGE SCALE GENOMIC DNA]</scope>
</reference>
<name>A0ABC8RP29_9AQUA</name>